<evidence type="ECO:0000313" key="3">
    <source>
        <dbReference type="Proteomes" id="UP000571084"/>
    </source>
</evidence>
<dbReference type="AlphaFoldDB" id="A0A840RMY1"/>
<dbReference type="GO" id="GO:0016075">
    <property type="term" value="P:rRNA catabolic process"/>
    <property type="evidence" value="ECO:0007669"/>
    <property type="project" value="TreeGrafter"/>
</dbReference>
<dbReference type="Gene3D" id="2.30.30.110">
    <property type="match status" value="1"/>
</dbReference>
<name>A0A840RMY1_9BURK</name>
<reference evidence="2 3" key="1">
    <citation type="submission" date="2020-08" db="EMBL/GenBank/DDBJ databases">
        <title>Genomic Encyclopedia of Type Strains, Phase IV (KMG-IV): sequencing the most valuable type-strain genomes for metagenomic binning, comparative biology and taxonomic classification.</title>
        <authorList>
            <person name="Goeker M."/>
        </authorList>
    </citation>
    <scope>NUCLEOTIDE SEQUENCE [LARGE SCALE GENOMIC DNA]</scope>
    <source>
        <strain evidence="2 3">DSM 23240</strain>
    </source>
</reference>
<protein>
    <recommendedName>
        <fullName evidence="1">mRNA interferase</fullName>
        <ecNumber evidence="1">3.1.-.-</ecNumber>
    </recommendedName>
</protein>
<comment type="caution">
    <text evidence="2">The sequence shown here is derived from an EMBL/GenBank/DDBJ whole genome shotgun (WGS) entry which is preliminary data.</text>
</comment>
<dbReference type="Proteomes" id="UP000571084">
    <property type="component" value="Unassembled WGS sequence"/>
</dbReference>
<comment type="similarity">
    <text evidence="1">Belongs to the PemK/MazF family.</text>
</comment>
<organism evidence="2 3">
    <name type="scientific">Glaciimonas immobilis</name>
    <dbReference type="NCBI Taxonomy" id="728004"/>
    <lineage>
        <taxon>Bacteria</taxon>
        <taxon>Pseudomonadati</taxon>
        <taxon>Pseudomonadota</taxon>
        <taxon>Betaproteobacteria</taxon>
        <taxon>Burkholderiales</taxon>
        <taxon>Oxalobacteraceae</taxon>
        <taxon>Glaciimonas</taxon>
    </lineage>
</organism>
<dbReference type="RefSeq" id="WP_168052444.1">
    <property type="nucleotide sequence ID" value="NZ_JACHHQ010000001.1"/>
</dbReference>
<keyword evidence="1 2" id="KW-0378">Hydrolase</keyword>
<dbReference type="GO" id="GO:0006402">
    <property type="term" value="P:mRNA catabolic process"/>
    <property type="evidence" value="ECO:0007669"/>
    <property type="project" value="TreeGrafter"/>
</dbReference>
<dbReference type="PIRSF" id="PIRSF033490">
    <property type="entry name" value="MazF"/>
    <property type="match status" value="1"/>
</dbReference>
<dbReference type="GO" id="GO:0016787">
    <property type="term" value="F:hydrolase activity"/>
    <property type="evidence" value="ECO:0007669"/>
    <property type="project" value="UniProtKB-KW"/>
</dbReference>
<sequence>MKCDEVWWVEFALAVGIEIRKTRPAVIVSNDAANRHMSRVQVVPLSSNVERIYPSETVITLACQKSKVMADQIMTADKVRLKDLLGKLSQADMRAVETSLKFNLVWIQPKRSGSPLFKTKVRIWG</sequence>
<dbReference type="SUPFAM" id="SSF50118">
    <property type="entry name" value="Cell growth inhibitor/plasmid maintenance toxic component"/>
    <property type="match status" value="1"/>
</dbReference>
<dbReference type="EC" id="3.1.-.-" evidence="1"/>
<evidence type="ECO:0000256" key="1">
    <source>
        <dbReference type="PIRNR" id="PIRNR033490"/>
    </source>
</evidence>
<dbReference type="EMBL" id="JACHHQ010000001">
    <property type="protein sequence ID" value="MBB5198452.1"/>
    <property type="molecule type" value="Genomic_DNA"/>
</dbReference>
<keyword evidence="1" id="KW-0540">Nuclease</keyword>
<dbReference type="InterPro" id="IPR011067">
    <property type="entry name" value="Plasmid_toxin/cell-grow_inhib"/>
</dbReference>
<dbReference type="GO" id="GO:0003677">
    <property type="term" value="F:DNA binding"/>
    <property type="evidence" value="ECO:0007669"/>
    <property type="project" value="InterPro"/>
</dbReference>
<gene>
    <name evidence="2" type="ORF">HNR39_000262</name>
</gene>
<keyword evidence="1" id="KW-0255">Endonuclease</keyword>
<keyword evidence="3" id="KW-1185">Reference proteome</keyword>
<dbReference type="Pfam" id="PF02452">
    <property type="entry name" value="PemK_toxin"/>
    <property type="match status" value="1"/>
</dbReference>
<dbReference type="GO" id="GO:0004521">
    <property type="term" value="F:RNA endonuclease activity"/>
    <property type="evidence" value="ECO:0007669"/>
    <property type="project" value="TreeGrafter"/>
</dbReference>
<accession>A0A840RMY1</accession>
<proteinExistence type="inferred from homology"/>
<evidence type="ECO:0000313" key="2">
    <source>
        <dbReference type="EMBL" id="MBB5198452.1"/>
    </source>
</evidence>
<comment type="function">
    <text evidence="1">Toxic component of a type II toxin-antitoxin (TA) system.</text>
</comment>
<dbReference type="InterPro" id="IPR003477">
    <property type="entry name" value="PemK-like"/>
</dbReference>
<dbReference type="PANTHER" id="PTHR33988">
    <property type="entry name" value="ENDORIBONUCLEASE MAZF-RELATED"/>
    <property type="match status" value="1"/>
</dbReference>